<proteinExistence type="predicted"/>
<gene>
    <name evidence="1" type="ORF">BI380_00095</name>
</gene>
<protein>
    <submittedName>
        <fullName evidence="1">Uncharacterized protein</fullName>
    </submittedName>
</protein>
<dbReference type="Proteomes" id="UP000095607">
    <property type="component" value="Chromosome"/>
</dbReference>
<name>A0ABN4S9J1_9BURK</name>
<dbReference type="RefSeq" id="WP_046238242.1">
    <property type="nucleotide sequence ID" value="NZ_CBCSDN010000041.1"/>
</dbReference>
<evidence type="ECO:0000313" key="1">
    <source>
        <dbReference type="EMBL" id="AOU99867.1"/>
    </source>
</evidence>
<sequence length="69" mass="7710">MADSLTWGGQPTAPGWYAVVVDYGRLPFPAARRWTGTLWDDERGIKAFDGPHESAAEALEWAMERCPED</sequence>
<keyword evidence="2" id="KW-1185">Reference proteome</keyword>
<organism evidence="1 2">
    <name type="scientific">Delftia tsuruhatensis</name>
    <dbReference type="NCBI Taxonomy" id="180282"/>
    <lineage>
        <taxon>Bacteria</taxon>
        <taxon>Pseudomonadati</taxon>
        <taxon>Pseudomonadota</taxon>
        <taxon>Betaproteobacteria</taxon>
        <taxon>Burkholderiales</taxon>
        <taxon>Comamonadaceae</taxon>
        <taxon>Delftia</taxon>
    </lineage>
</organism>
<evidence type="ECO:0000313" key="2">
    <source>
        <dbReference type="Proteomes" id="UP000095607"/>
    </source>
</evidence>
<dbReference type="EMBL" id="CP017420">
    <property type="protein sequence ID" value="AOU99867.1"/>
    <property type="molecule type" value="Genomic_DNA"/>
</dbReference>
<reference evidence="1 2" key="1">
    <citation type="submission" date="2016-09" db="EMBL/GenBank/DDBJ databases">
        <title>Complete genome sequence of Deltia acidovorans CM13 isolated from murine proximal colonic tissue.</title>
        <authorList>
            <person name="Saffarian A."/>
        </authorList>
    </citation>
    <scope>NUCLEOTIDE SEQUENCE [LARGE SCALE GENOMIC DNA]</scope>
    <source>
        <strain evidence="1 2">CM13</strain>
    </source>
</reference>
<accession>A0ABN4S9J1</accession>